<proteinExistence type="predicted"/>
<dbReference type="Proteomes" id="UP001603013">
    <property type="component" value="Unassembled WGS sequence"/>
</dbReference>
<dbReference type="EMBL" id="JBIBSM010000006">
    <property type="protein sequence ID" value="MFF8277233.1"/>
    <property type="molecule type" value="Genomic_DNA"/>
</dbReference>
<keyword evidence="1" id="KW-0472">Membrane</keyword>
<protein>
    <submittedName>
        <fullName evidence="2">Uncharacterized protein</fullName>
    </submittedName>
</protein>
<gene>
    <name evidence="2" type="ORF">ACF05T_14160</name>
</gene>
<comment type="caution">
    <text evidence="2">The sequence shown here is derived from an EMBL/GenBank/DDBJ whole genome shotgun (WGS) entry which is preliminary data.</text>
</comment>
<feature type="transmembrane region" description="Helical" evidence="1">
    <location>
        <begin position="62"/>
        <end position="82"/>
    </location>
</feature>
<name>A0ABW6YBM4_9ACTN</name>
<keyword evidence="3" id="KW-1185">Reference proteome</keyword>
<keyword evidence="1" id="KW-1133">Transmembrane helix</keyword>
<reference evidence="2 3" key="1">
    <citation type="submission" date="2024-10" db="EMBL/GenBank/DDBJ databases">
        <title>The Natural Products Discovery Center: Release of the First 8490 Sequenced Strains for Exploring Actinobacteria Biosynthetic Diversity.</title>
        <authorList>
            <person name="Kalkreuter E."/>
            <person name="Kautsar S.A."/>
            <person name="Yang D."/>
            <person name="Bader C.D."/>
            <person name="Teijaro C.N."/>
            <person name="Fluegel L."/>
            <person name="Davis C.M."/>
            <person name="Simpson J.R."/>
            <person name="Lauterbach L."/>
            <person name="Steele A.D."/>
            <person name="Gui C."/>
            <person name="Meng S."/>
            <person name="Li G."/>
            <person name="Viehrig K."/>
            <person name="Ye F."/>
            <person name="Su P."/>
            <person name="Kiefer A.F."/>
            <person name="Nichols A."/>
            <person name="Cepeda A.J."/>
            <person name="Yan W."/>
            <person name="Fan B."/>
            <person name="Jiang Y."/>
            <person name="Adhikari A."/>
            <person name="Zheng C.-J."/>
            <person name="Schuster L."/>
            <person name="Cowan T.M."/>
            <person name="Smanski M.J."/>
            <person name="Chevrette M.G."/>
            <person name="De Carvalho L.P.S."/>
            <person name="Shen B."/>
        </authorList>
    </citation>
    <scope>NUCLEOTIDE SEQUENCE [LARGE SCALE GENOMIC DNA]</scope>
    <source>
        <strain evidence="2 3">NPDC015755</strain>
    </source>
</reference>
<organism evidence="2 3">
    <name type="scientific">Streptomyces lateritius</name>
    <dbReference type="NCBI Taxonomy" id="67313"/>
    <lineage>
        <taxon>Bacteria</taxon>
        <taxon>Bacillati</taxon>
        <taxon>Actinomycetota</taxon>
        <taxon>Actinomycetes</taxon>
        <taxon>Kitasatosporales</taxon>
        <taxon>Streptomycetaceae</taxon>
        <taxon>Streptomyces</taxon>
    </lineage>
</organism>
<keyword evidence="1" id="KW-0812">Transmembrane</keyword>
<evidence type="ECO:0000313" key="3">
    <source>
        <dbReference type="Proteomes" id="UP001603013"/>
    </source>
</evidence>
<accession>A0ABW6YBM4</accession>
<sequence length="339" mass="35092">MRQRTRHGTVAAPLGVRAGGRTGAGIAAVAAPSRGRAARRASSTVAAPFDDRAPGRSAAAAVVPRAAAAAIALLAAAAPAFAAPPGSKERDVQLVYCLDSAHRGDLVTAAVRLGLLRPDVSTPKSVMPTAPPVGRMSPEAWAVRHEGDFSRACSALMAAGADAPGAPAEKKEDGWFEAFLTSLPLLAVGALLTLGGQMSERLSTERRLLKQQLDAGATAFRTAARAYLTAYEADPQADHTAVVSAREALLGALAQVAGPGARRERAQALADGLPLAQPLPGARAGTLLGTAARARDAQEVRGSVERELRAVAELNGRALHWRWRTARARLRRPAPEAAP</sequence>
<evidence type="ECO:0000256" key="1">
    <source>
        <dbReference type="SAM" id="Phobius"/>
    </source>
</evidence>
<dbReference type="RefSeq" id="WP_391934549.1">
    <property type="nucleotide sequence ID" value="NZ_JBIBSM010000006.1"/>
</dbReference>
<evidence type="ECO:0000313" key="2">
    <source>
        <dbReference type="EMBL" id="MFF8277233.1"/>
    </source>
</evidence>